<keyword evidence="8 12" id="KW-0457">Lysine biosynthesis</keyword>
<keyword evidence="9 12" id="KW-0456">Lyase</keyword>
<dbReference type="Gene3D" id="3.20.20.70">
    <property type="entry name" value="Aldolase class I"/>
    <property type="match status" value="1"/>
</dbReference>
<evidence type="ECO:0000256" key="6">
    <source>
        <dbReference type="ARBA" id="ARBA00022605"/>
    </source>
</evidence>
<dbReference type="PROSITE" id="PS00666">
    <property type="entry name" value="DHDPS_2"/>
    <property type="match status" value="1"/>
</dbReference>
<comment type="subcellular location">
    <subcellularLocation>
        <location evidence="12">Cytoplasm</location>
    </subcellularLocation>
</comment>
<reference evidence="16 17" key="1">
    <citation type="submission" date="2018-06" db="EMBL/GenBank/DDBJ databases">
        <title>Noncontiguous genome sequence of Ruminococcaceae bacterium ASD2818.</title>
        <authorList>
            <person name="Chaplin A.V."/>
            <person name="Sokolova S.R."/>
            <person name="Kochetkova T.O."/>
            <person name="Goltsov A.Y."/>
            <person name="Trofimov D.Y."/>
            <person name="Efimov B.A."/>
        </authorList>
    </citation>
    <scope>NUCLEOTIDE SEQUENCE [LARGE SCALE GENOMIC DNA]</scope>
    <source>
        <strain evidence="16 17">ASD2818</strain>
    </source>
</reference>
<feature type="site" description="Part of a proton relay during catalysis" evidence="12">
    <location>
        <position position="111"/>
    </location>
</feature>
<name>A0A328UNE3_9FIRM</name>
<evidence type="ECO:0000256" key="10">
    <source>
        <dbReference type="ARBA" id="ARBA00023270"/>
    </source>
</evidence>
<accession>A0A328UNE3</accession>
<dbReference type="GO" id="GO:0009089">
    <property type="term" value="P:lysine biosynthetic process via diaminopimelate"/>
    <property type="evidence" value="ECO:0007669"/>
    <property type="project" value="UniProtKB-UniRule"/>
</dbReference>
<organism evidence="16 17">
    <name type="scientific">Hydrogeniiclostridium mannosilyticum</name>
    <dbReference type="NCBI Taxonomy" id="2764322"/>
    <lineage>
        <taxon>Bacteria</taxon>
        <taxon>Bacillati</taxon>
        <taxon>Bacillota</taxon>
        <taxon>Clostridia</taxon>
        <taxon>Eubacteriales</taxon>
        <taxon>Acutalibacteraceae</taxon>
        <taxon>Hydrogeniiclostridium</taxon>
    </lineage>
</organism>
<evidence type="ECO:0000256" key="2">
    <source>
        <dbReference type="ARBA" id="ARBA00005120"/>
    </source>
</evidence>
<protein>
    <recommendedName>
        <fullName evidence="4 12">4-hydroxy-tetrahydrodipicolinate synthase</fullName>
        <shortName evidence="12">HTPA synthase</shortName>
        <ecNumber evidence="4 12">4.3.3.7</ecNumber>
    </recommendedName>
</protein>
<feature type="active site" description="Proton donor/acceptor" evidence="12 14">
    <location>
        <position position="137"/>
    </location>
</feature>
<keyword evidence="5 12" id="KW-0963">Cytoplasm</keyword>
<dbReference type="AlphaFoldDB" id="A0A328UNE3"/>
<dbReference type="GO" id="GO:0008840">
    <property type="term" value="F:4-hydroxy-tetrahydrodipicolinate synthase activity"/>
    <property type="evidence" value="ECO:0007669"/>
    <property type="project" value="UniProtKB-UniRule"/>
</dbReference>
<dbReference type="PROSITE" id="PS00665">
    <property type="entry name" value="DHDPS_1"/>
    <property type="match status" value="1"/>
</dbReference>
<dbReference type="InterPro" id="IPR002220">
    <property type="entry name" value="DapA-like"/>
</dbReference>
<dbReference type="PIRSF" id="PIRSF001365">
    <property type="entry name" value="DHDPS"/>
    <property type="match status" value="1"/>
</dbReference>
<dbReference type="RefSeq" id="WP_112331622.1">
    <property type="nucleotide sequence ID" value="NZ_JADPHD010000001.1"/>
</dbReference>
<dbReference type="SMART" id="SM01130">
    <property type="entry name" value="DHDPS"/>
    <property type="match status" value="1"/>
</dbReference>
<gene>
    <name evidence="12" type="primary">dapA</name>
    <name evidence="16" type="ORF">DPQ25_02675</name>
</gene>
<evidence type="ECO:0000256" key="13">
    <source>
        <dbReference type="PIRNR" id="PIRNR001365"/>
    </source>
</evidence>
<feature type="binding site" evidence="12 15">
    <location>
        <position position="207"/>
    </location>
    <ligand>
        <name>pyruvate</name>
        <dbReference type="ChEBI" id="CHEBI:15361"/>
    </ligand>
</feature>
<evidence type="ECO:0000256" key="9">
    <source>
        <dbReference type="ARBA" id="ARBA00023239"/>
    </source>
</evidence>
<keyword evidence="10 12" id="KW-0704">Schiff base</keyword>
<evidence type="ECO:0000313" key="16">
    <source>
        <dbReference type="EMBL" id="RAQ30425.1"/>
    </source>
</evidence>
<evidence type="ECO:0000256" key="11">
    <source>
        <dbReference type="ARBA" id="ARBA00047836"/>
    </source>
</evidence>
<evidence type="ECO:0000256" key="7">
    <source>
        <dbReference type="ARBA" id="ARBA00022915"/>
    </source>
</evidence>
<dbReference type="Proteomes" id="UP000249377">
    <property type="component" value="Unassembled WGS sequence"/>
</dbReference>
<comment type="subunit">
    <text evidence="12">Homotetramer; dimer of dimers.</text>
</comment>
<dbReference type="InterPro" id="IPR005263">
    <property type="entry name" value="DapA"/>
</dbReference>
<dbReference type="GO" id="GO:0005829">
    <property type="term" value="C:cytosol"/>
    <property type="evidence" value="ECO:0007669"/>
    <property type="project" value="TreeGrafter"/>
</dbReference>
<sequence length="321" mass="34846">MKPVLFNGCGTAIITPMKDDLSIHYELFGELLDQQLQQGSDAIVVAGTTGESATLTDEEHIELIRYAVKRVHGRIPVIAGAGSNNTAHAVHLSKEAERAGADALLHVTPYYNKASQRGLLLHFEACAAASKLPIILYNVPSRTGVNISVETYKQLSRIDNIIAVKEASGNFSQMAKIASVCGDDLYLYSGNDDQVTSALALGAKGVISVLSNLVPKETHQLCQAFFDGDPSKSDGLQLHYLELIEALFSDINPIPVKQALCYMGYNVGSCRLPLCDMEAAAAEHLHAVLVKYGLCTSDLPYRPGSVTIHRPKNTLLWRKNR</sequence>
<comment type="function">
    <text evidence="1 12">Catalyzes the condensation of (S)-aspartate-beta-semialdehyde [(S)-ASA] and pyruvate to 4-hydroxy-tetrahydrodipicolinate (HTPA).</text>
</comment>
<dbReference type="PANTHER" id="PTHR12128:SF66">
    <property type="entry name" value="4-HYDROXY-2-OXOGLUTARATE ALDOLASE, MITOCHONDRIAL"/>
    <property type="match status" value="1"/>
</dbReference>
<evidence type="ECO:0000256" key="8">
    <source>
        <dbReference type="ARBA" id="ARBA00023154"/>
    </source>
</evidence>
<feature type="binding site" evidence="12 15">
    <location>
        <position position="49"/>
    </location>
    <ligand>
        <name>pyruvate</name>
        <dbReference type="ChEBI" id="CHEBI:15361"/>
    </ligand>
</feature>
<evidence type="ECO:0000313" key="17">
    <source>
        <dbReference type="Proteomes" id="UP000249377"/>
    </source>
</evidence>
<dbReference type="InterPro" id="IPR013785">
    <property type="entry name" value="Aldolase_TIM"/>
</dbReference>
<keyword evidence="7 12" id="KW-0220">Diaminopimelate biosynthesis</keyword>
<dbReference type="CDD" id="cd00950">
    <property type="entry name" value="DHDPS"/>
    <property type="match status" value="1"/>
</dbReference>
<keyword evidence="17" id="KW-1185">Reference proteome</keyword>
<dbReference type="NCBIfam" id="TIGR00674">
    <property type="entry name" value="dapA"/>
    <property type="match status" value="1"/>
</dbReference>
<comment type="pathway">
    <text evidence="2 12">Amino-acid biosynthesis; L-lysine biosynthesis via DAP pathway; (S)-tetrahydrodipicolinate from L-aspartate: step 3/4.</text>
</comment>
<dbReference type="SUPFAM" id="SSF51569">
    <property type="entry name" value="Aldolase"/>
    <property type="match status" value="1"/>
</dbReference>
<dbReference type="HAMAP" id="MF_00418">
    <property type="entry name" value="DapA"/>
    <property type="match status" value="1"/>
</dbReference>
<keyword evidence="6 12" id="KW-0028">Amino-acid biosynthesis</keyword>
<feature type="site" description="Part of a proton relay during catalysis" evidence="12">
    <location>
        <position position="48"/>
    </location>
</feature>
<dbReference type="GO" id="GO:0019877">
    <property type="term" value="P:diaminopimelate biosynthetic process"/>
    <property type="evidence" value="ECO:0007669"/>
    <property type="project" value="UniProtKB-UniRule"/>
</dbReference>
<evidence type="ECO:0000256" key="4">
    <source>
        <dbReference type="ARBA" id="ARBA00012086"/>
    </source>
</evidence>
<evidence type="ECO:0000256" key="12">
    <source>
        <dbReference type="HAMAP-Rule" id="MF_00418"/>
    </source>
</evidence>
<dbReference type="InterPro" id="IPR020624">
    <property type="entry name" value="Schiff_base-form_aldolases_CS"/>
</dbReference>
<comment type="similarity">
    <text evidence="3 12 13">Belongs to the DapA family.</text>
</comment>
<dbReference type="PANTHER" id="PTHR12128">
    <property type="entry name" value="DIHYDRODIPICOLINATE SYNTHASE"/>
    <property type="match status" value="1"/>
</dbReference>
<evidence type="ECO:0000256" key="3">
    <source>
        <dbReference type="ARBA" id="ARBA00007592"/>
    </source>
</evidence>
<dbReference type="InterPro" id="IPR020625">
    <property type="entry name" value="Schiff_base-form_aldolases_AS"/>
</dbReference>
<feature type="active site" description="Schiff-base intermediate with substrate" evidence="12 14">
    <location>
        <position position="165"/>
    </location>
</feature>
<proteinExistence type="inferred from homology"/>
<evidence type="ECO:0000256" key="14">
    <source>
        <dbReference type="PIRSR" id="PIRSR001365-1"/>
    </source>
</evidence>
<dbReference type="EC" id="4.3.3.7" evidence="4 12"/>
<dbReference type="EMBL" id="QLYR01000001">
    <property type="protein sequence ID" value="RAQ30425.1"/>
    <property type="molecule type" value="Genomic_DNA"/>
</dbReference>
<comment type="caution">
    <text evidence="12">Was originally thought to be a dihydrodipicolinate synthase (DHDPS), catalyzing the condensation of (S)-aspartate-beta-semialdehyde [(S)-ASA] and pyruvate to dihydrodipicolinate (DHDP). However, it was shown in E.coli that the product of the enzymatic reaction is not dihydrodipicolinate but in fact (4S)-4-hydroxy-2,3,4,5-tetrahydro-(2S)-dipicolinic acid (HTPA), and that the consecutive dehydration reaction leading to DHDP is not spontaneous but catalyzed by DapB.</text>
</comment>
<dbReference type="UniPathway" id="UPA00034">
    <property type="reaction ID" value="UER00017"/>
</dbReference>
<dbReference type="PRINTS" id="PR00146">
    <property type="entry name" value="DHPICSNTHASE"/>
</dbReference>
<evidence type="ECO:0000256" key="15">
    <source>
        <dbReference type="PIRSR" id="PIRSR001365-2"/>
    </source>
</evidence>
<dbReference type="Pfam" id="PF00701">
    <property type="entry name" value="DHDPS"/>
    <property type="match status" value="1"/>
</dbReference>
<evidence type="ECO:0000256" key="1">
    <source>
        <dbReference type="ARBA" id="ARBA00003294"/>
    </source>
</evidence>
<comment type="catalytic activity">
    <reaction evidence="11 12">
        <text>L-aspartate 4-semialdehyde + pyruvate = (2S,4S)-4-hydroxy-2,3,4,5-tetrahydrodipicolinate + H2O + H(+)</text>
        <dbReference type="Rhea" id="RHEA:34171"/>
        <dbReference type="ChEBI" id="CHEBI:15361"/>
        <dbReference type="ChEBI" id="CHEBI:15377"/>
        <dbReference type="ChEBI" id="CHEBI:15378"/>
        <dbReference type="ChEBI" id="CHEBI:67139"/>
        <dbReference type="ChEBI" id="CHEBI:537519"/>
        <dbReference type="EC" id="4.3.3.7"/>
    </reaction>
</comment>
<evidence type="ECO:0000256" key="5">
    <source>
        <dbReference type="ARBA" id="ARBA00022490"/>
    </source>
</evidence>
<comment type="caution">
    <text evidence="16">The sequence shown here is derived from an EMBL/GenBank/DDBJ whole genome shotgun (WGS) entry which is preliminary data.</text>
</comment>